<name>A0ABP9KUN9_9RHOB</name>
<evidence type="ECO:0000313" key="2">
    <source>
        <dbReference type="Proteomes" id="UP001499910"/>
    </source>
</evidence>
<protein>
    <submittedName>
        <fullName evidence="1">Uncharacterized protein</fullName>
    </submittedName>
</protein>
<sequence>MPVTGQALSTRNLVSKALTLVFGATALEERRGVKQIYDLEQRISSSAYIHKDEVERFVDQFFKGDLKTQDRLTIFGHSSWIQEVPGSQAIVGG</sequence>
<accession>A0ABP9KUN9</accession>
<evidence type="ECO:0000313" key="1">
    <source>
        <dbReference type="EMBL" id="GAA5064397.1"/>
    </source>
</evidence>
<keyword evidence="2" id="KW-1185">Reference proteome</keyword>
<gene>
    <name evidence="1" type="ORF">GCM10023209_00870</name>
</gene>
<comment type="caution">
    <text evidence="1">The sequence shown here is derived from an EMBL/GenBank/DDBJ whole genome shotgun (WGS) entry which is preliminary data.</text>
</comment>
<organism evidence="1 2">
    <name type="scientific">[Roseibacterium] beibuensis</name>
    <dbReference type="NCBI Taxonomy" id="1193142"/>
    <lineage>
        <taxon>Bacteria</taxon>
        <taxon>Pseudomonadati</taxon>
        <taxon>Pseudomonadota</taxon>
        <taxon>Alphaproteobacteria</taxon>
        <taxon>Rhodobacterales</taxon>
        <taxon>Roseobacteraceae</taxon>
        <taxon>Roseicyclus</taxon>
    </lineage>
</organism>
<dbReference type="Proteomes" id="UP001499910">
    <property type="component" value="Unassembled WGS sequence"/>
</dbReference>
<proteinExistence type="predicted"/>
<reference evidence="2" key="1">
    <citation type="journal article" date="2019" name="Int. J. Syst. Evol. Microbiol.">
        <title>The Global Catalogue of Microorganisms (GCM) 10K type strain sequencing project: providing services to taxonomists for standard genome sequencing and annotation.</title>
        <authorList>
            <consortium name="The Broad Institute Genomics Platform"/>
            <consortium name="The Broad Institute Genome Sequencing Center for Infectious Disease"/>
            <person name="Wu L."/>
            <person name="Ma J."/>
        </authorList>
    </citation>
    <scope>NUCLEOTIDE SEQUENCE [LARGE SCALE GENOMIC DNA]</scope>
    <source>
        <strain evidence="2">JCM 18015</strain>
    </source>
</reference>
<dbReference type="EMBL" id="BAABHW010000001">
    <property type="protein sequence ID" value="GAA5064397.1"/>
    <property type="molecule type" value="Genomic_DNA"/>
</dbReference>